<dbReference type="RefSeq" id="WP_157421207.1">
    <property type="nucleotide sequence ID" value="NZ_CP014859.1"/>
</dbReference>
<gene>
    <name evidence="1" type="ORF">TL08_20720</name>
</gene>
<evidence type="ECO:0000313" key="2">
    <source>
        <dbReference type="Proteomes" id="UP000095210"/>
    </source>
</evidence>
<dbReference type="KEGG" id="ahm:TL08_20720"/>
<sequence>MNDVEAGEILGTVRGTPPNSEVRAAVAADLDGVDKILFDFEESMADVMSPAPSSPPPGWGSLKRTFTRIYDSINFGDLTIEEGAEQVMNEAEQLLS</sequence>
<dbReference type="Gene3D" id="3.40.190.10">
    <property type="entry name" value="Periplasmic binding protein-like II"/>
    <property type="match status" value="2"/>
</dbReference>
<dbReference type="Proteomes" id="UP000095210">
    <property type="component" value="Chromosome"/>
</dbReference>
<evidence type="ECO:0008006" key="3">
    <source>
        <dbReference type="Google" id="ProtNLM"/>
    </source>
</evidence>
<evidence type="ECO:0000313" key="1">
    <source>
        <dbReference type="EMBL" id="AOS64935.1"/>
    </source>
</evidence>
<dbReference type="AlphaFoldDB" id="A0AAC9N016"/>
<dbReference type="EMBL" id="CP014859">
    <property type="protein sequence ID" value="AOS64935.1"/>
    <property type="molecule type" value="Genomic_DNA"/>
</dbReference>
<protein>
    <recommendedName>
        <fullName evidence="3">Bacterial extracellular solute-binding protein</fullName>
    </recommendedName>
</protein>
<name>A0AAC9N016_9PSEU</name>
<keyword evidence="2" id="KW-1185">Reference proteome</keyword>
<accession>A0AAC9N016</accession>
<organism evidence="1 2">
    <name type="scientific">Actinoalloteichus hymeniacidonis</name>
    <dbReference type="NCBI Taxonomy" id="340345"/>
    <lineage>
        <taxon>Bacteria</taxon>
        <taxon>Bacillati</taxon>
        <taxon>Actinomycetota</taxon>
        <taxon>Actinomycetes</taxon>
        <taxon>Pseudonocardiales</taxon>
        <taxon>Pseudonocardiaceae</taxon>
        <taxon>Actinoalloteichus</taxon>
    </lineage>
</organism>
<reference evidence="2" key="1">
    <citation type="submission" date="2016-03" db="EMBL/GenBank/DDBJ databases">
        <title>Complete genome sequence of the type strain Actinoalloteichus hymeniacidonis DSM 45092.</title>
        <authorList>
            <person name="Schaffert L."/>
            <person name="Albersmeier A."/>
            <person name="Winkler A."/>
            <person name="Kalinowski J."/>
            <person name="Zotchev S."/>
            <person name="Ruckert C."/>
        </authorList>
    </citation>
    <scope>NUCLEOTIDE SEQUENCE [LARGE SCALE GENOMIC DNA]</scope>
    <source>
        <strain evidence="2">HPA177(T) (DSM 45092(T))</strain>
    </source>
</reference>
<proteinExistence type="predicted"/>